<dbReference type="InterPro" id="IPR058636">
    <property type="entry name" value="Beta-barrel_YknX"/>
</dbReference>
<accession>A0A3T0HTM3</accession>
<name>A0A3T0HTM3_9BACI</name>
<comment type="subcellular location">
    <subcellularLocation>
        <location evidence="1">Cell envelope</location>
    </subcellularLocation>
</comment>
<dbReference type="InterPro" id="IPR006143">
    <property type="entry name" value="RND_pump_MFP"/>
</dbReference>
<dbReference type="STRING" id="1193713.GCA_001636315_03276"/>
<feature type="domain" description="Multidrug resistance protein MdtA-like C-terminal permuted SH3" evidence="5">
    <location>
        <begin position="214"/>
        <end position="273"/>
    </location>
</feature>
<dbReference type="EMBL" id="CP022572">
    <property type="protein sequence ID" value="AZU60456.1"/>
    <property type="molecule type" value="Genomic_DNA"/>
</dbReference>
<keyword evidence="8" id="KW-1185">Reference proteome</keyword>
<evidence type="ECO:0000259" key="5">
    <source>
        <dbReference type="Pfam" id="PF25967"/>
    </source>
</evidence>
<evidence type="ECO:0000313" key="8">
    <source>
        <dbReference type="Proteomes" id="UP000282892"/>
    </source>
</evidence>
<evidence type="ECO:0000259" key="4">
    <source>
        <dbReference type="Pfam" id="PF00364"/>
    </source>
</evidence>
<gene>
    <name evidence="7" type="ORF">CHR53_03790</name>
</gene>
<protein>
    <submittedName>
        <fullName evidence="7">Efflux transporter periplasmic adaptor subunit</fullName>
    </submittedName>
</protein>
<dbReference type="Gene3D" id="2.40.30.170">
    <property type="match status" value="1"/>
</dbReference>
<feature type="domain" description="YknX-like beta-barrel" evidence="6">
    <location>
        <begin position="138"/>
        <end position="204"/>
    </location>
</feature>
<dbReference type="OrthoDB" id="2023301at2"/>
<dbReference type="SUPFAM" id="SSF51230">
    <property type="entry name" value="Single hybrid motif"/>
    <property type="match status" value="1"/>
</dbReference>
<evidence type="ECO:0000256" key="3">
    <source>
        <dbReference type="ARBA" id="ARBA00023054"/>
    </source>
</evidence>
<dbReference type="InterPro" id="IPR011053">
    <property type="entry name" value="Single_hybrid_motif"/>
</dbReference>
<organism evidence="7 8">
    <name type="scientific">Neobacillus mesonae</name>
    <dbReference type="NCBI Taxonomy" id="1193713"/>
    <lineage>
        <taxon>Bacteria</taxon>
        <taxon>Bacillati</taxon>
        <taxon>Bacillota</taxon>
        <taxon>Bacilli</taxon>
        <taxon>Bacillales</taxon>
        <taxon>Bacillaceae</taxon>
        <taxon>Neobacillus</taxon>
    </lineage>
</organism>
<dbReference type="InterPro" id="IPR050465">
    <property type="entry name" value="UPF0194_transport"/>
</dbReference>
<dbReference type="Proteomes" id="UP000282892">
    <property type="component" value="Chromosome"/>
</dbReference>
<dbReference type="Gene3D" id="2.40.420.20">
    <property type="match status" value="1"/>
</dbReference>
<evidence type="ECO:0000256" key="1">
    <source>
        <dbReference type="ARBA" id="ARBA00004196"/>
    </source>
</evidence>
<evidence type="ECO:0000313" key="7">
    <source>
        <dbReference type="EMBL" id="AZU60456.1"/>
    </source>
</evidence>
<dbReference type="PANTHER" id="PTHR32347">
    <property type="entry name" value="EFFLUX SYSTEM COMPONENT YKNX-RELATED"/>
    <property type="match status" value="1"/>
</dbReference>
<sequence>MKKWILITISVLVVGFVGFQWYSSKKIAQPVVAQVRTAVVQQGKLDVKISGSGTVQPVTSEDIKSTIDTNEIDEVLVETGEKVKKGAVLMTYTDGSDPITAPADGVITTISVQNGERVNNGQVVAHLTNYKDLQTVVQIDELDIPKIKLGQSANVKVNAYPDQSYTGKVTSVAEEGTATNGVTTFDVTIHITKPVNLKVGMSTEASILTASKNNALYVPLDAVHSINGKKFVILASAGTENSNSGKEQKTVKTGLANEDNVEITEGLSEGETVQLPQLAAGSSSNNQMRMMGGSFGGGMGGFGNMGGMNRSGTGKAQYGGRSGN</sequence>
<comment type="similarity">
    <text evidence="2">Belongs to the membrane fusion protein (MFP) (TC 8.A.1) family.</text>
</comment>
<evidence type="ECO:0000259" key="6">
    <source>
        <dbReference type="Pfam" id="PF25990"/>
    </source>
</evidence>
<dbReference type="InterPro" id="IPR000089">
    <property type="entry name" value="Biotin_lipoyl"/>
</dbReference>
<dbReference type="GO" id="GO:0016020">
    <property type="term" value="C:membrane"/>
    <property type="evidence" value="ECO:0007669"/>
    <property type="project" value="InterPro"/>
</dbReference>
<dbReference type="PANTHER" id="PTHR32347:SF23">
    <property type="entry name" value="BLL5650 PROTEIN"/>
    <property type="match status" value="1"/>
</dbReference>
<proteinExistence type="inferred from homology"/>
<reference evidence="7 8" key="1">
    <citation type="submission" date="2017-07" db="EMBL/GenBank/DDBJ databases">
        <title>The complete genome sequence of Bacillus mesonae strain H20-5, an efficient strain improving plant abiotic stress resistance.</title>
        <authorList>
            <person name="Kim S.Y."/>
            <person name="Song H."/>
            <person name="Sang M.K."/>
            <person name="Weon H.-Y."/>
            <person name="Song J."/>
        </authorList>
    </citation>
    <scope>NUCLEOTIDE SEQUENCE [LARGE SCALE GENOMIC DNA]</scope>
    <source>
        <strain evidence="7 8">H20-5</strain>
    </source>
</reference>
<dbReference type="NCBIfam" id="TIGR01730">
    <property type="entry name" value="RND_mfp"/>
    <property type="match status" value="1"/>
</dbReference>
<dbReference type="Gene3D" id="2.40.50.100">
    <property type="match status" value="1"/>
</dbReference>
<evidence type="ECO:0000256" key="2">
    <source>
        <dbReference type="ARBA" id="ARBA00009477"/>
    </source>
</evidence>
<dbReference type="Pfam" id="PF25967">
    <property type="entry name" value="RND-MFP_C"/>
    <property type="match status" value="1"/>
</dbReference>
<dbReference type="Pfam" id="PF25990">
    <property type="entry name" value="Beta-barrel_YknX"/>
    <property type="match status" value="1"/>
</dbReference>
<feature type="domain" description="Lipoyl-binding" evidence="4">
    <location>
        <begin position="65"/>
        <end position="127"/>
    </location>
</feature>
<keyword evidence="3" id="KW-0175">Coiled coil</keyword>
<dbReference type="AlphaFoldDB" id="A0A3T0HTM3"/>
<dbReference type="GO" id="GO:0030313">
    <property type="term" value="C:cell envelope"/>
    <property type="evidence" value="ECO:0007669"/>
    <property type="project" value="UniProtKB-SubCell"/>
</dbReference>
<dbReference type="KEGG" id="nmk:CHR53_03790"/>
<dbReference type="RefSeq" id="WP_127485055.1">
    <property type="nucleotide sequence ID" value="NZ_CP022572.1"/>
</dbReference>
<dbReference type="Pfam" id="PF00364">
    <property type="entry name" value="Biotin_lipoyl"/>
    <property type="match status" value="1"/>
</dbReference>
<dbReference type="GO" id="GO:0022857">
    <property type="term" value="F:transmembrane transporter activity"/>
    <property type="evidence" value="ECO:0007669"/>
    <property type="project" value="InterPro"/>
</dbReference>
<dbReference type="InterPro" id="IPR058627">
    <property type="entry name" value="MdtA-like_C"/>
</dbReference>